<dbReference type="AlphaFoldDB" id="K7ZFR1"/>
<evidence type="ECO:0000313" key="2">
    <source>
        <dbReference type="Proteomes" id="UP000010074"/>
    </source>
</evidence>
<dbReference type="HOGENOM" id="CLU_3266313_0_0_7"/>
<evidence type="ECO:0000313" key="1">
    <source>
        <dbReference type="EMBL" id="AFY01747.1"/>
    </source>
</evidence>
<protein>
    <submittedName>
        <fullName evidence="1">Uncharacterized protein</fullName>
    </submittedName>
</protein>
<dbReference type="PATRIC" id="fig|1069642.3.peg.2037"/>
<dbReference type="EMBL" id="CP002930">
    <property type="protein sequence ID" value="AFY01747.1"/>
    <property type="molecule type" value="Genomic_DNA"/>
</dbReference>
<organism evidence="1 2">
    <name type="scientific">Bdellovibrio bacteriovorus str. Tiberius</name>
    <dbReference type="NCBI Taxonomy" id="1069642"/>
    <lineage>
        <taxon>Bacteria</taxon>
        <taxon>Pseudomonadati</taxon>
        <taxon>Bdellovibrionota</taxon>
        <taxon>Bdellovibrionia</taxon>
        <taxon>Bdellovibrionales</taxon>
        <taxon>Pseudobdellovibrionaceae</taxon>
        <taxon>Bdellovibrio</taxon>
    </lineage>
</organism>
<name>K7ZFR1_BDEBC</name>
<sequence>MASVRKVKASHVHARLNCFFQIFLITCRWANSGHNLRSTIC</sequence>
<dbReference type="Proteomes" id="UP000010074">
    <property type="component" value="Chromosome"/>
</dbReference>
<gene>
    <name evidence="1" type="ORF">Bdt_2061</name>
</gene>
<reference evidence="1 2" key="1">
    <citation type="journal article" date="2012" name="BMC Genomics">
        <title>Genome analysis of a simultaneously predatory and prey-independent, novel Bdellovibrio bacteriovorus from the River Tiber, supports in silico predictions of both ancient and recent lateral gene transfer from diverse bacteria.</title>
        <authorList>
            <person name="Hobley L."/>
            <person name="Lerner T.R."/>
            <person name="Williams L.E."/>
            <person name="Lambert C."/>
            <person name="Till R."/>
            <person name="Milner D.S."/>
            <person name="Basford S.M."/>
            <person name="Capeness M.J."/>
            <person name="Fenton A.K."/>
            <person name="Atterbury R.J."/>
            <person name="Harris M.A."/>
            <person name="Sockett R.E."/>
        </authorList>
    </citation>
    <scope>NUCLEOTIDE SEQUENCE [LARGE SCALE GENOMIC DNA]</scope>
    <source>
        <strain evidence="1 2">Tiberius</strain>
    </source>
</reference>
<accession>K7ZFR1</accession>
<proteinExistence type="predicted"/>
<dbReference type="KEGG" id="bbat:Bdt_2061"/>